<proteinExistence type="predicted"/>
<comment type="caution">
    <text evidence="1">The sequence shown here is derived from an EMBL/GenBank/DDBJ whole genome shotgun (WGS) entry which is preliminary data.</text>
</comment>
<dbReference type="Proteomes" id="UP000032142">
    <property type="component" value="Unassembled WGS sequence"/>
</dbReference>
<accession>A0A0B0NAK3</accession>
<dbReference type="EMBL" id="JRRC01512141">
    <property type="protein sequence ID" value="KHG08844.1"/>
    <property type="molecule type" value="Genomic_DNA"/>
</dbReference>
<protein>
    <submittedName>
        <fullName evidence="1">Neural cadherin-1</fullName>
    </submittedName>
</protein>
<gene>
    <name evidence="1" type="ORF">F383_36014</name>
</gene>
<evidence type="ECO:0000313" key="1">
    <source>
        <dbReference type="EMBL" id="KHG08844.1"/>
    </source>
</evidence>
<dbReference type="AlphaFoldDB" id="A0A0B0NAK3"/>
<sequence length="67" mass="7756">MVLHVNIKSMPTLQTWSYMKLHIGILCHDICILTIPMVHTGLFGCRHIIRPFSEFSYSTQIAFITIH</sequence>
<name>A0A0B0NAK3_GOSAR</name>
<keyword evidence="2" id="KW-1185">Reference proteome</keyword>
<reference evidence="2" key="1">
    <citation type="submission" date="2014-09" db="EMBL/GenBank/DDBJ databases">
        <authorList>
            <person name="Mudge J."/>
            <person name="Ramaraj T."/>
            <person name="Lindquist I.E."/>
            <person name="Bharti A.K."/>
            <person name="Sundararajan A."/>
            <person name="Cameron C.T."/>
            <person name="Woodward J.E."/>
            <person name="May G.D."/>
            <person name="Brubaker C."/>
            <person name="Broadhvest J."/>
            <person name="Wilkins T.A."/>
        </authorList>
    </citation>
    <scope>NUCLEOTIDE SEQUENCE</scope>
    <source>
        <strain evidence="2">cv. AKA8401</strain>
    </source>
</reference>
<organism evidence="1 2">
    <name type="scientific">Gossypium arboreum</name>
    <name type="common">Tree cotton</name>
    <name type="synonym">Gossypium nanking</name>
    <dbReference type="NCBI Taxonomy" id="29729"/>
    <lineage>
        <taxon>Eukaryota</taxon>
        <taxon>Viridiplantae</taxon>
        <taxon>Streptophyta</taxon>
        <taxon>Embryophyta</taxon>
        <taxon>Tracheophyta</taxon>
        <taxon>Spermatophyta</taxon>
        <taxon>Magnoliopsida</taxon>
        <taxon>eudicotyledons</taxon>
        <taxon>Gunneridae</taxon>
        <taxon>Pentapetalae</taxon>
        <taxon>rosids</taxon>
        <taxon>malvids</taxon>
        <taxon>Malvales</taxon>
        <taxon>Malvaceae</taxon>
        <taxon>Malvoideae</taxon>
        <taxon>Gossypium</taxon>
    </lineage>
</organism>
<evidence type="ECO:0000313" key="2">
    <source>
        <dbReference type="Proteomes" id="UP000032142"/>
    </source>
</evidence>